<dbReference type="OrthoDB" id="5316007at2759"/>
<evidence type="ECO:0000313" key="5">
    <source>
        <dbReference type="EMBL" id="CDO68142.1"/>
    </source>
</evidence>
<comment type="caution">
    <text evidence="5">The sequence shown here is derived from an EMBL/GenBank/DDBJ whole genome shotgun (WGS) entry which is preliminary data.</text>
</comment>
<evidence type="ECO:0000256" key="3">
    <source>
        <dbReference type="SAM" id="SignalP"/>
    </source>
</evidence>
<dbReference type="InterPro" id="IPR018466">
    <property type="entry name" value="Kre9/Knh1-like_N"/>
</dbReference>
<dbReference type="OMA" id="DQVDMSK"/>
<feature type="chain" id="PRO_5001590618" description="Yeast cell wall synthesis Kre9/Knh1-like N-terminal domain-containing protein" evidence="3">
    <location>
        <begin position="17"/>
        <end position="199"/>
    </location>
</feature>
<evidence type="ECO:0000256" key="2">
    <source>
        <dbReference type="SAM" id="MobiDB-lite"/>
    </source>
</evidence>
<reference evidence="5" key="1">
    <citation type="submission" date="2014-01" db="EMBL/GenBank/DDBJ databases">
        <title>The genome of the white-rot fungus Pycnoporus cinnabarinus: a basidiomycete model with a versatile arsenal for lignocellulosic biomass breakdown.</title>
        <authorList>
            <person name="Levasseur A."/>
            <person name="Lomascolo A."/>
            <person name="Ruiz-Duenas F.J."/>
            <person name="Uzan E."/>
            <person name="Piumi F."/>
            <person name="Kues U."/>
            <person name="Ram A.F.J."/>
            <person name="Murat C."/>
            <person name="Haon M."/>
            <person name="Benoit I."/>
            <person name="Arfi Y."/>
            <person name="Chevret D."/>
            <person name="Drula E."/>
            <person name="Kwon M.J."/>
            <person name="Gouret P."/>
            <person name="Lesage-Meessen L."/>
            <person name="Lombard V."/>
            <person name="Mariette J."/>
            <person name="Noirot C."/>
            <person name="Park J."/>
            <person name="Patyshakuliyeva A."/>
            <person name="Wieneger R.A.B."/>
            <person name="Wosten H.A.B."/>
            <person name="Martin F."/>
            <person name="Coutinho P.M."/>
            <person name="de Vries R."/>
            <person name="Martinez A.T."/>
            <person name="Klopp C."/>
            <person name="Pontarotti P."/>
            <person name="Henrissat B."/>
            <person name="Record E."/>
        </authorList>
    </citation>
    <scope>NUCLEOTIDE SEQUENCE [LARGE SCALE GENOMIC DNA]</scope>
    <source>
        <strain evidence="5">BRFM137</strain>
    </source>
</reference>
<protein>
    <recommendedName>
        <fullName evidence="4">Yeast cell wall synthesis Kre9/Knh1-like N-terminal domain-containing protein</fullName>
    </recommendedName>
</protein>
<organism evidence="5 6">
    <name type="scientific">Pycnoporus cinnabarinus</name>
    <name type="common">Cinnabar-red polypore</name>
    <name type="synonym">Trametes cinnabarina</name>
    <dbReference type="NCBI Taxonomy" id="5643"/>
    <lineage>
        <taxon>Eukaryota</taxon>
        <taxon>Fungi</taxon>
        <taxon>Dikarya</taxon>
        <taxon>Basidiomycota</taxon>
        <taxon>Agaricomycotina</taxon>
        <taxon>Agaricomycetes</taxon>
        <taxon>Polyporales</taxon>
        <taxon>Polyporaceae</taxon>
        <taxon>Trametes</taxon>
    </lineage>
</organism>
<dbReference type="Pfam" id="PF10342">
    <property type="entry name" value="Kre9_KNH"/>
    <property type="match status" value="1"/>
</dbReference>
<feature type="signal peptide" evidence="3">
    <location>
        <begin position="1"/>
        <end position="16"/>
    </location>
</feature>
<accession>A0A060S1A3</accession>
<proteinExistence type="predicted"/>
<gene>
    <name evidence="5" type="ORF">BN946_scf185003.g14</name>
</gene>
<evidence type="ECO:0000256" key="1">
    <source>
        <dbReference type="ARBA" id="ARBA00022729"/>
    </source>
</evidence>
<dbReference type="Proteomes" id="UP000029665">
    <property type="component" value="Unassembled WGS sequence"/>
</dbReference>
<feature type="compositionally biased region" description="Polar residues" evidence="2">
    <location>
        <begin position="145"/>
        <end position="163"/>
    </location>
</feature>
<feature type="region of interest" description="Disordered" evidence="2">
    <location>
        <begin position="145"/>
        <end position="178"/>
    </location>
</feature>
<evidence type="ECO:0000313" key="6">
    <source>
        <dbReference type="Proteomes" id="UP000029665"/>
    </source>
</evidence>
<name>A0A060S1A3_PYCCI</name>
<sequence length="199" mass="19615">MRAVAVLLALASSAFAFTVTEPTNSTGWTTSGPNVVAWTSVSTDRANFTIVLDNQSVSPESSQVLAALVDAKLGKVTVNPPSGGWKAGTGFRVNLVQDAENLSAILAQSDIFTISSSTSSTFSSSTSGLASGTTGSGVLTVPAASSTVPAGSTGSTDSTGALNPSSSDTSTTPTNGAATSMGKQAGLFAGLVLLGAFVA</sequence>
<dbReference type="HOGENOM" id="CLU_088618_3_0_1"/>
<dbReference type="InterPro" id="IPR052479">
    <property type="entry name" value="GPI-anchor_Adhesion_Reg"/>
</dbReference>
<dbReference type="AlphaFoldDB" id="A0A060S1A3"/>
<dbReference type="PANTHER" id="PTHR35185">
    <property type="entry name" value="SERINE/THREONINE-RICH PROTEIN ADG2-RELATED"/>
    <property type="match status" value="1"/>
</dbReference>
<feature type="compositionally biased region" description="Low complexity" evidence="2">
    <location>
        <begin position="164"/>
        <end position="174"/>
    </location>
</feature>
<dbReference type="STRING" id="5643.A0A060S1A3"/>
<evidence type="ECO:0000259" key="4">
    <source>
        <dbReference type="Pfam" id="PF10342"/>
    </source>
</evidence>
<feature type="domain" description="Yeast cell wall synthesis Kre9/Knh1-like N-terminal" evidence="4">
    <location>
        <begin position="22"/>
        <end position="114"/>
    </location>
</feature>
<dbReference type="EMBL" id="CCBP010000005">
    <property type="protein sequence ID" value="CDO68142.1"/>
    <property type="molecule type" value="Genomic_DNA"/>
</dbReference>
<dbReference type="PANTHER" id="PTHR35185:SF1">
    <property type="entry name" value="UPF0619 GPI-ANCHORED MEMBRANE PROTEIN C1322.10"/>
    <property type="match status" value="1"/>
</dbReference>
<keyword evidence="1 3" id="KW-0732">Signal</keyword>
<keyword evidence="6" id="KW-1185">Reference proteome</keyword>